<dbReference type="InterPro" id="IPR001806">
    <property type="entry name" value="Small_GTPase"/>
</dbReference>
<dbReference type="SMART" id="SM00174">
    <property type="entry name" value="RHO"/>
    <property type="match status" value="1"/>
</dbReference>
<dbReference type="PROSITE" id="PS51419">
    <property type="entry name" value="RAB"/>
    <property type="match status" value="1"/>
</dbReference>
<dbReference type="SMART" id="SM00175">
    <property type="entry name" value="RAB"/>
    <property type="match status" value="1"/>
</dbReference>
<dbReference type="PANTHER" id="PTHR46149">
    <property type="entry name" value="MIP08469P"/>
    <property type="match status" value="1"/>
</dbReference>
<evidence type="ECO:0000256" key="2">
    <source>
        <dbReference type="ARBA" id="ARBA00022475"/>
    </source>
</evidence>
<evidence type="ECO:0000256" key="3">
    <source>
        <dbReference type="ARBA" id="ARBA00022481"/>
    </source>
</evidence>
<dbReference type="NCBIfam" id="TIGR00231">
    <property type="entry name" value="small_GTP"/>
    <property type="match status" value="1"/>
</dbReference>
<evidence type="ECO:0000256" key="1">
    <source>
        <dbReference type="ARBA" id="ARBA00004193"/>
    </source>
</evidence>
<sequence length="297" mass="32624">MMPLHTRLQRSDTAMSQTPPPRPRTGRRLSLQPQPTLHPSLSPPSSSRLRRSPSPTPPRARTAASTPTKAPAKLGYKILMLGSAKVGKTSIIQRFLYDSFCPKYRRTIEELHRADFPIGVTSLTLDIMDTGGSYEFPAMKTLNIASSNAFILVYSIEDESSFDEILILRNQVVQSKGEAIPLVVVGNKTDLESRTVDERRAEKIVTKWKHGYVECSAQTGDRVVDVFKELLNQAKVTYSLSPALRKRRQSLPGGVAGSGSSSHGSQPSPPQSVHVPTAAQLAALRDRHSKRNSCVIS</sequence>
<organism evidence="9 10">
    <name type="scientific">Orchesella dallaii</name>
    <dbReference type="NCBI Taxonomy" id="48710"/>
    <lineage>
        <taxon>Eukaryota</taxon>
        <taxon>Metazoa</taxon>
        <taxon>Ecdysozoa</taxon>
        <taxon>Arthropoda</taxon>
        <taxon>Hexapoda</taxon>
        <taxon>Collembola</taxon>
        <taxon>Entomobryomorpha</taxon>
        <taxon>Entomobryoidea</taxon>
        <taxon>Orchesellidae</taxon>
        <taxon>Orchesellinae</taxon>
        <taxon>Orchesella</taxon>
    </lineage>
</organism>
<dbReference type="Gene3D" id="3.40.50.300">
    <property type="entry name" value="P-loop containing nucleotide triphosphate hydrolases"/>
    <property type="match status" value="1"/>
</dbReference>
<evidence type="ECO:0000256" key="8">
    <source>
        <dbReference type="SAM" id="MobiDB-lite"/>
    </source>
</evidence>
<dbReference type="PANTHER" id="PTHR46149:SF7">
    <property type="entry name" value="GTP-BINDING PROTEIN DI-RAS2"/>
    <property type="match status" value="1"/>
</dbReference>
<keyword evidence="5" id="KW-0472">Membrane</keyword>
<reference evidence="9 10" key="1">
    <citation type="submission" date="2024-08" db="EMBL/GenBank/DDBJ databases">
        <authorList>
            <person name="Cucini C."/>
            <person name="Frati F."/>
        </authorList>
    </citation>
    <scope>NUCLEOTIDE SEQUENCE [LARGE SCALE GENOMIC DNA]</scope>
</reference>
<feature type="region of interest" description="Disordered" evidence="8">
    <location>
        <begin position="1"/>
        <end position="69"/>
    </location>
</feature>
<keyword evidence="10" id="KW-1185">Reference proteome</keyword>
<feature type="compositionally biased region" description="Low complexity" evidence="8">
    <location>
        <begin position="258"/>
        <end position="275"/>
    </location>
</feature>
<dbReference type="EMBL" id="CAXLJM020000034">
    <property type="protein sequence ID" value="CAL8102738.1"/>
    <property type="molecule type" value="Genomic_DNA"/>
</dbReference>
<dbReference type="SMART" id="SM00173">
    <property type="entry name" value="RAS"/>
    <property type="match status" value="1"/>
</dbReference>
<dbReference type="InterPro" id="IPR005225">
    <property type="entry name" value="Small_GTP-bd"/>
</dbReference>
<dbReference type="PRINTS" id="PR00449">
    <property type="entry name" value="RASTRNSFRMNG"/>
</dbReference>
<evidence type="ECO:0000256" key="4">
    <source>
        <dbReference type="ARBA" id="ARBA00023134"/>
    </source>
</evidence>
<keyword evidence="2" id="KW-1003">Cell membrane</keyword>
<feature type="compositionally biased region" description="Low complexity" evidence="8">
    <location>
        <begin position="28"/>
        <end position="47"/>
    </location>
</feature>
<comment type="caution">
    <text evidence="9">The sequence shown here is derived from an EMBL/GenBank/DDBJ whole genome shotgun (WGS) entry which is preliminary data.</text>
</comment>
<feature type="region of interest" description="Disordered" evidence="8">
    <location>
        <begin position="249"/>
        <end position="275"/>
    </location>
</feature>
<dbReference type="PROSITE" id="PS51420">
    <property type="entry name" value="RHO"/>
    <property type="match status" value="1"/>
</dbReference>
<keyword evidence="4" id="KW-0342">GTP-binding</keyword>
<protein>
    <recommendedName>
        <fullName evidence="11">GTP-binding protein Rhes</fullName>
    </recommendedName>
</protein>
<evidence type="ECO:0008006" key="11">
    <source>
        <dbReference type="Google" id="ProtNLM"/>
    </source>
</evidence>
<dbReference type="InterPro" id="IPR027417">
    <property type="entry name" value="P-loop_NTPase"/>
</dbReference>
<evidence type="ECO:0000313" key="10">
    <source>
        <dbReference type="Proteomes" id="UP001642540"/>
    </source>
</evidence>
<dbReference type="SUPFAM" id="SSF52540">
    <property type="entry name" value="P-loop containing nucleoside triphosphate hydrolases"/>
    <property type="match status" value="1"/>
</dbReference>
<dbReference type="PROSITE" id="PS51421">
    <property type="entry name" value="RAS"/>
    <property type="match status" value="1"/>
</dbReference>
<dbReference type="InterPro" id="IPR052236">
    <property type="entry name" value="Small_GTPase_RasD"/>
</dbReference>
<evidence type="ECO:0000256" key="5">
    <source>
        <dbReference type="ARBA" id="ARBA00023136"/>
    </source>
</evidence>
<evidence type="ECO:0000313" key="9">
    <source>
        <dbReference type="EMBL" id="CAL8102738.1"/>
    </source>
</evidence>
<evidence type="ECO:0000256" key="6">
    <source>
        <dbReference type="ARBA" id="ARBA00023288"/>
    </source>
</evidence>
<proteinExistence type="inferred from homology"/>
<keyword evidence="4" id="KW-0547">Nucleotide-binding</keyword>
<name>A0ABP1QJ27_9HEXA</name>
<dbReference type="Pfam" id="PF00071">
    <property type="entry name" value="Ras"/>
    <property type="match status" value="1"/>
</dbReference>
<gene>
    <name evidence="9" type="ORF">ODALV1_LOCUS11234</name>
</gene>
<accession>A0ABP1QJ27</accession>
<evidence type="ECO:0000256" key="7">
    <source>
        <dbReference type="ARBA" id="ARBA00038061"/>
    </source>
</evidence>
<comment type="subcellular location">
    <subcellularLocation>
        <location evidence="1">Cell membrane</location>
        <topology evidence="1">Lipid-anchor</topology>
    </subcellularLocation>
</comment>
<feature type="compositionally biased region" description="Low complexity" evidence="8">
    <location>
        <begin position="59"/>
        <end position="69"/>
    </location>
</feature>
<keyword evidence="3" id="KW-0488">Methylation</keyword>
<keyword evidence="6" id="KW-0449">Lipoprotein</keyword>
<comment type="similarity">
    <text evidence="7">Belongs to the small GTPase superfamily. RasD family.</text>
</comment>
<dbReference type="Proteomes" id="UP001642540">
    <property type="component" value="Unassembled WGS sequence"/>
</dbReference>